<gene>
    <name evidence="2" type="ORF">SAMN04487969_12711</name>
</gene>
<evidence type="ECO:0000313" key="2">
    <source>
        <dbReference type="EMBL" id="SFF33428.1"/>
    </source>
</evidence>
<proteinExistence type="predicted"/>
<dbReference type="AlphaFoldDB" id="A0A1I2HUZ7"/>
<accession>A0A1I2HUZ7</accession>
<dbReference type="EMBL" id="FONN01000027">
    <property type="protein sequence ID" value="SFF33428.1"/>
    <property type="molecule type" value="Genomic_DNA"/>
</dbReference>
<evidence type="ECO:0000259" key="1">
    <source>
        <dbReference type="Pfam" id="PF03358"/>
    </source>
</evidence>
<sequence length="54" mass="6416">MKVAAIVGSIRQHSYNLMLARFIVQQLPPSFRPRSMEFMDSVVYKFVNWLKQKK</sequence>
<organism evidence="2 3">
    <name type="scientific">Paenibacillus algorifonticola</name>
    <dbReference type="NCBI Taxonomy" id="684063"/>
    <lineage>
        <taxon>Bacteria</taxon>
        <taxon>Bacillati</taxon>
        <taxon>Bacillota</taxon>
        <taxon>Bacilli</taxon>
        <taxon>Bacillales</taxon>
        <taxon>Paenibacillaceae</taxon>
        <taxon>Paenibacillus</taxon>
    </lineage>
</organism>
<evidence type="ECO:0000313" key="3">
    <source>
        <dbReference type="Proteomes" id="UP000183410"/>
    </source>
</evidence>
<protein>
    <recommendedName>
        <fullName evidence="1">NADPH-dependent FMN reductase-like domain-containing protein</fullName>
    </recommendedName>
</protein>
<dbReference type="Pfam" id="PF03358">
    <property type="entry name" value="FMN_red"/>
    <property type="match status" value="1"/>
</dbReference>
<dbReference type="GO" id="GO:0016491">
    <property type="term" value="F:oxidoreductase activity"/>
    <property type="evidence" value="ECO:0007669"/>
    <property type="project" value="InterPro"/>
</dbReference>
<dbReference type="SUPFAM" id="SSF52218">
    <property type="entry name" value="Flavoproteins"/>
    <property type="match status" value="1"/>
</dbReference>
<dbReference type="InterPro" id="IPR029039">
    <property type="entry name" value="Flavoprotein-like_sf"/>
</dbReference>
<feature type="domain" description="NADPH-dependent FMN reductase-like" evidence="1">
    <location>
        <begin position="1"/>
        <end position="30"/>
    </location>
</feature>
<dbReference type="InterPro" id="IPR005025">
    <property type="entry name" value="FMN_Rdtase-like_dom"/>
</dbReference>
<dbReference type="Proteomes" id="UP000183410">
    <property type="component" value="Unassembled WGS sequence"/>
</dbReference>
<name>A0A1I2HUZ7_9BACL</name>
<reference evidence="3" key="1">
    <citation type="submission" date="2016-10" db="EMBL/GenBank/DDBJ databases">
        <authorList>
            <person name="Varghese N."/>
            <person name="Submissions S."/>
        </authorList>
    </citation>
    <scope>NUCLEOTIDE SEQUENCE [LARGE SCALE GENOMIC DNA]</scope>
    <source>
        <strain evidence="3">CGMCC 1.10223</strain>
    </source>
</reference>
<dbReference type="RefSeq" id="WP_414812493.1">
    <property type="nucleotide sequence ID" value="NZ_FONN01000027.1"/>
</dbReference>
<keyword evidence="3" id="KW-1185">Reference proteome</keyword>